<evidence type="ECO:0000256" key="1">
    <source>
        <dbReference type="ARBA" id="ARBA00000085"/>
    </source>
</evidence>
<keyword evidence="7" id="KW-1133">Transmembrane helix</keyword>
<evidence type="ECO:0000256" key="3">
    <source>
        <dbReference type="ARBA" id="ARBA00022553"/>
    </source>
</evidence>
<dbReference type="GO" id="GO:0000155">
    <property type="term" value="F:phosphorelay sensor kinase activity"/>
    <property type="evidence" value="ECO:0007669"/>
    <property type="project" value="InterPro"/>
</dbReference>
<dbReference type="InterPro" id="IPR004358">
    <property type="entry name" value="Sig_transdc_His_kin-like_C"/>
</dbReference>
<dbReference type="SMART" id="SM00387">
    <property type="entry name" value="HATPase_c"/>
    <property type="match status" value="1"/>
</dbReference>
<dbReference type="InterPro" id="IPR011006">
    <property type="entry name" value="CheY-like_superfamily"/>
</dbReference>
<keyword evidence="5" id="KW-0418">Kinase</keyword>
<evidence type="ECO:0000259" key="8">
    <source>
        <dbReference type="PROSITE" id="PS50109"/>
    </source>
</evidence>
<dbReference type="SUPFAM" id="SSF52172">
    <property type="entry name" value="CheY-like"/>
    <property type="match status" value="1"/>
</dbReference>
<dbReference type="Gene3D" id="1.10.287.130">
    <property type="match status" value="1"/>
</dbReference>
<dbReference type="RefSeq" id="WP_113619147.1">
    <property type="nucleotide sequence ID" value="NZ_QFFJ01000002.1"/>
</dbReference>
<dbReference type="CDD" id="cd00082">
    <property type="entry name" value="HisKA"/>
    <property type="match status" value="1"/>
</dbReference>
<keyword evidence="3 6" id="KW-0597">Phosphoprotein</keyword>
<dbReference type="SUPFAM" id="SSF55874">
    <property type="entry name" value="ATPase domain of HSP90 chaperone/DNA topoisomerase II/histidine kinase"/>
    <property type="match status" value="1"/>
</dbReference>
<name>A0A365XWD7_9BACT</name>
<reference evidence="10 11" key="1">
    <citation type="submission" date="2018-05" db="EMBL/GenBank/DDBJ databases">
        <title>Chitinophaga sp. K3CV102501T nov., isolated from isolated from a monsoon evergreen broad-leaved forest soil.</title>
        <authorList>
            <person name="Lv Y."/>
        </authorList>
    </citation>
    <scope>NUCLEOTIDE SEQUENCE [LARGE SCALE GENOMIC DNA]</scope>
    <source>
        <strain evidence="10 11">GDMCC 1.1325</strain>
    </source>
</reference>
<feature type="modified residue" description="4-aspartylphosphate" evidence="6">
    <location>
        <position position="509"/>
    </location>
</feature>
<keyword evidence="7" id="KW-0812">Transmembrane</keyword>
<dbReference type="PRINTS" id="PR00344">
    <property type="entry name" value="BCTRLSENSOR"/>
</dbReference>
<feature type="transmembrane region" description="Helical" evidence="7">
    <location>
        <begin position="36"/>
        <end position="58"/>
    </location>
</feature>
<dbReference type="Proteomes" id="UP000253410">
    <property type="component" value="Unassembled WGS sequence"/>
</dbReference>
<accession>A0A365XWD7</accession>
<dbReference type="CDD" id="cd00075">
    <property type="entry name" value="HATPase"/>
    <property type="match status" value="1"/>
</dbReference>
<evidence type="ECO:0000256" key="5">
    <source>
        <dbReference type="ARBA" id="ARBA00022777"/>
    </source>
</evidence>
<feature type="domain" description="Response regulatory" evidence="9">
    <location>
        <begin position="460"/>
        <end position="577"/>
    </location>
</feature>
<dbReference type="SMART" id="SM00388">
    <property type="entry name" value="HisKA"/>
    <property type="match status" value="1"/>
</dbReference>
<dbReference type="InterPro" id="IPR003594">
    <property type="entry name" value="HATPase_dom"/>
</dbReference>
<sequence>MMSPTTNIFLRISEAFKSYIQTGIGKAATSEEKGSIYNINLLNVITGILVLTIGFGYYTIASKSYVIIPVIIEGILFCSMPLVNKFWSVRLANNITYYLHCICACYFGCILGIVVEIQLLIVFFIMAAYLFTQERTDRIIYISCSIGALVAMETNYYYNIIPSLELTRDQSFMFRWSAIFGILTLIMMVIRFYDKRNTESQQKLALANEAKTEFVRTISHEIRVPLNSILQASTILEREVKNNPELEHLYPFIKTLYSSAFLTKSIVNNVLSLAAIEEGKLHSIDNREFNLKRTLENVIDMNHNATSAKRVNVKQLYDDNMPEVILGDELKITQVFNNVLINAIKYTHPKTTIKVSIKQTEGQWMLSVWDNGPGMTPEQVAAIEQEQPFNTTASDLKIEGTGLGLFIARKLIRLLNGSYKIESRPGWGTNFTIFFPLSIPTSKQASNEIKPVVLNLYGYRALIVEDDPLSTMLLKYFLGGSGADVYTASNTSEGIMSANKYKPHIILVDGCMPKAGDGENTIRALRSNPAFDKTMIIGVPGNAFEPDINSLLIAGANACCPKPISHKDLERILYTFTERYQEA</sequence>
<evidence type="ECO:0000256" key="2">
    <source>
        <dbReference type="ARBA" id="ARBA00012438"/>
    </source>
</evidence>
<organism evidence="10 11">
    <name type="scientific">Chitinophaga flava</name>
    <dbReference type="NCBI Taxonomy" id="2259036"/>
    <lineage>
        <taxon>Bacteria</taxon>
        <taxon>Pseudomonadati</taxon>
        <taxon>Bacteroidota</taxon>
        <taxon>Chitinophagia</taxon>
        <taxon>Chitinophagales</taxon>
        <taxon>Chitinophagaceae</taxon>
        <taxon>Chitinophaga</taxon>
    </lineage>
</organism>
<feature type="transmembrane region" description="Helical" evidence="7">
    <location>
        <begin position="95"/>
        <end position="127"/>
    </location>
</feature>
<dbReference type="EMBL" id="QFFJ01000002">
    <property type="protein sequence ID" value="RBL90398.1"/>
    <property type="molecule type" value="Genomic_DNA"/>
</dbReference>
<dbReference type="InterPro" id="IPR001789">
    <property type="entry name" value="Sig_transdc_resp-reg_receiver"/>
</dbReference>
<dbReference type="SMART" id="SM00448">
    <property type="entry name" value="REC"/>
    <property type="match status" value="1"/>
</dbReference>
<feature type="transmembrane region" description="Helical" evidence="7">
    <location>
        <begin position="65"/>
        <end position="83"/>
    </location>
</feature>
<evidence type="ECO:0000313" key="10">
    <source>
        <dbReference type="EMBL" id="RBL90398.1"/>
    </source>
</evidence>
<dbReference type="Pfam" id="PF02518">
    <property type="entry name" value="HATPase_c"/>
    <property type="match status" value="1"/>
</dbReference>
<gene>
    <name evidence="10" type="ORF">DF182_28460</name>
</gene>
<dbReference type="InterPro" id="IPR003661">
    <property type="entry name" value="HisK_dim/P_dom"/>
</dbReference>
<dbReference type="InterPro" id="IPR005467">
    <property type="entry name" value="His_kinase_dom"/>
</dbReference>
<comment type="caution">
    <text evidence="10">The sequence shown here is derived from an EMBL/GenBank/DDBJ whole genome shotgun (WGS) entry which is preliminary data.</text>
</comment>
<feature type="transmembrane region" description="Helical" evidence="7">
    <location>
        <begin position="173"/>
        <end position="193"/>
    </location>
</feature>
<proteinExistence type="predicted"/>
<comment type="catalytic activity">
    <reaction evidence="1">
        <text>ATP + protein L-histidine = ADP + protein N-phospho-L-histidine.</text>
        <dbReference type="EC" id="2.7.13.3"/>
    </reaction>
</comment>
<evidence type="ECO:0000256" key="6">
    <source>
        <dbReference type="PROSITE-ProRule" id="PRU00169"/>
    </source>
</evidence>
<dbReference type="Gene3D" id="3.30.565.10">
    <property type="entry name" value="Histidine kinase-like ATPase, C-terminal domain"/>
    <property type="match status" value="1"/>
</dbReference>
<dbReference type="AlphaFoldDB" id="A0A365XWD7"/>
<dbReference type="SUPFAM" id="SSF47384">
    <property type="entry name" value="Homodimeric domain of signal transducing histidine kinase"/>
    <property type="match status" value="1"/>
</dbReference>
<dbReference type="Gene3D" id="3.40.50.2300">
    <property type="match status" value="1"/>
</dbReference>
<feature type="domain" description="Histidine kinase" evidence="8">
    <location>
        <begin position="217"/>
        <end position="439"/>
    </location>
</feature>
<feature type="transmembrane region" description="Helical" evidence="7">
    <location>
        <begin position="139"/>
        <end position="158"/>
    </location>
</feature>
<dbReference type="PROSITE" id="PS50109">
    <property type="entry name" value="HIS_KIN"/>
    <property type="match status" value="1"/>
</dbReference>
<evidence type="ECO:0000313" key="11">
    <source>
        <dbReference type="Proteomes" id="UP000253410"/>
    </source>
</evidence>
<dbReference type="InterPro" id="IPR036890">
    <property type="entry name" value="HATPase_C_sf"/>
</dbReference>
<evidence type="ECO:0000256" key="7">
    <source>
        <dbReference type="SAM" id="Phobius"/>
    </source>
</evidence>
<keyword evidence="11" id="KW-1185">Reference proteome</keyword>
<dbReference type="InterPro" id="IPR036097">
    <property type="entry name" value="HisK_dim/P_sf"/>
</dbReference>
<keyword evidence="4" id="KW-0808">Transferase</keyword>
<evidence type="ECO:0000259" key="9">
    <source>
        <dbReference type="PROSITE" id="PS50110"/>
    </source>
</evidence>
<dbReference type="EC" id="2.7.13.3" evidence="2"/>
<protein>
    <recommendedName>
        <fullName evidence="2">histidine kinase</fullName>
        <ecNumber evidence="2">2.7.13.3</ecNumber>
    </recommendedName>
</protein>
<dbReference type="PROSITE" id="PS50110">
    <property type="entry name" value="RESPONSE_REGULATORY"/>
    <property type="match status" value="1"/>
</dbReference>
<dbReference type="PANTHER" id="PTHR43047">
    <property type="entry name" value="TWO-COMPONENT HISTIDINE PROTEIN KINASE"/>
    <property type="match status" value="1"/>
</dbReference>
<evidence type="ECO:0000256" key="4">
    <source>
        <dbReference type="ARBA" id="ARBA00022679"/>
    </source>
</evidence>
<dbReference type="Pfam" id="PF00512">
    <property type="entry name" value="HisKA"/>
    <property type="match status" value="1"/>
</dbReference>
<dbReference type="OrthoDB" id="636661at2"/>
<dbReference type="CDD" id="cd17546">
    <property type="entry name" value="REC_hyHK_CKI1_RcsC-like"/>
    <property type="match status" value="1"/>
</dbReference>
<keyword evidence="7" id="KW-0472">Membrane</keyword>
<dbReference type="Pfam" id="PF00072">
    <property type="entry name" value="Response_reg"/>
    <property type="match status" value="1"/>
</dbReference>